<dbReference type="PANTHER" id="PTHR48111:SF22">
    <property type="entry name" value="REGULATOR OF RPOS"/>
    <property type="match status" value="1"/>
</dbReference>
<dbReference type="SMART" id="SM00862">
    <property type="entry name" value="Trans_reg_C"/>
    <property type="match status" value="1"/>
</dbReference>
<dbReference type="RefSeq" id="WP_127802633.1">
    <property type="nucleotide sequence ID" value="NZ_SACY01000001.1"/>
</dbReference>
<organism evidence="10 11">
    <name type="scientific">Sandaracinomonas limnophila</name>
    <dbReference type="NCBI Taxonomy" id="1862386"/>
    <lineage>
        <taxon>Bacteria</taxon>
        <taxon>Pseudomonadati</taxon>
        <taxon>Bacteroidota</taxon>
        <taxon>Cytophagia</taxon>
        <taxon>Cytophagales</taxon>
        <taxon>Flectobacillaceae</taxon>
        <taxon>Sandaracinomonas</taxon>
    </lineage>
</organism>
<name>A0A437PXV8_9BACT</name>
<dbReference type="SUPFAM" id="SSF52172">
    <property type="entry name" value="CheY-like"/>
    <property type="match status" value="1"/>
</dbReference>
<dbReference type="Gene3D" id="1.10.10.10">
    <property type="entry name" value="Winged helix-like DNA-binding domain superfamily/Winged helix DNA-binding domain"/>
    <property type="match status" value="1"/>
</dbReference>
<dbReference type="InterPro" id="IPR039420">
    <property type="entry name" value="WalR-like"/>
</dbReference>
<evidence type="ECO:0000256" key="1">
    <source>
        <dbReference type="ARBA" id="ARBA00022553"/>
    </source>
</evidence>
<evidence type="ECO:0000256" key="2">
    <source>
        <dbReference type="ARBA" id="ARBA00023012"/>
    </source>
</evidence>
<dbReference type="PANTHER" id="PTHR48111">
    <property type="entry name" value="REGULATOR OF RPOS"/>
    <property type="match status" value="1"/>
</dbReference>
<dbReference type="CDD" id="cd00383">
    <property type="entry name" value="trans_reg_C"/>
    <property type="match status" value="1"/>
</dbReference>
<feature type="DNA-binding region" description="OmpR/PhoB-type" evidence="7">
    <location>
        <begin position="131"/>
        <end position="229"/>
    </location>
</feature>
<keyword evidence="4 7" id="KW-0238">DNA-binding</keyword>
<evidence type="ECO:0000256" key="4">
    <source>
        <dbReference type="ARBA" id="ARBA00023125"/>
    </source>
</evidence>
<dbReference type="EMBL" id="SACY01000001">
    <property type="protein sequence ID" value="RVU27082.1"/>
    <property type="molecule type" value="Genomic_DNA"/>
</dbReference>
<dbReference type="Gene3D" id="6.10.250.690">
    <property type="match status" value="1"/>
</dbReference>
<dbReference type="GO" id="GO:0006355">
    <property type="term" value="P:regulation of DNA-templated transcription"/>
    <property type="evidence" value="ECO:0007669"/>
    <property type="project" value="InterPro"/>
</dbReference>
<feature type="modified residue" description="4-aspartylphosphate" evidence="6">
    <location>
        <position position="51"/>
    </location>
</feature>
<evidence type="ECO:0000313" key="10">
    <source>
        <dbReference type="EMBL" id="RVU27082.1"/>
    </source>
</evidence>
<dbReference type="InterPro" id="IPR016032">
    <property type="entry name" value="Sig_transdc_resp-reg_C-effctor"/>
</dbReference>
<dbReference type="CDD" id="cd19935">
    <property type="entry name" value="REC_OmpR_CusR-like"/>
    <property type="match status" value="1"/>
</dbReference>
<dbReference type="Pfam" id="PF00486">
    <property type="entry name" value="Trans_reg_C"/>
    <property type="match status" value="1"/>
</dbReference>
<protein>
    <submittedName>
        <fullName evidence="10">Response regulator transcription factor</fullName>
    </submittedName>
</protein>
<dbReference type="FunFam" id="3.40.50.2300:FF:000001">
    <property type="entry name" value="DNA-binding response regulator PhoB"/>
    <property type="match status" value="1"/>
</dbReference>
<dbReference type="Proteomes" id="UP000282832">
    <property type="component" value="Unassembled WGS sequence"/>
</dbReference>
<dbReference type="PROSITE" id="PS51755">
    <property type="entry name" value="OMPR_PHOB"/>
    <property type="match status" value="1"/>
</dbReference>
<keyword evidence="11" id="KW-1185">Reference proteome</keyword>
<evidence type="ECO:0000256" key="3">
    <source>
        <dbReference type="ARBA" id="ARBA00023015"/>
    </source>
</evidence>
<gene>
    <name evidence="10" type="ORF">EOJ36_00525</name>
</gene>
<evidence type="ECO:0000256" key="7">
    <source>
        <dbReference type="PROSITE-ProRule" id="PRU01091"/>
    </source>
</evidence>
<keyword evidence="3" id="KW-0805">Transcription regulation</keyword>
<proteinExistence type="predicted"/>
<evidence type="ECO:0000256" key="6">
    <source>
        <dbReference type="PROSITE-ProRule" id="PRU00169"/>
    </source>
</evidence>
<accession>A0A437PXV8</accession>
<dbReference type="InterPro" id="IPR001789">
    <property type="entry name" value="Sig_transdc_resp-reg_receiver"/>
</dbReference>
<dbReference type="PROSITE" id="PS50110">
    <property type="entry name" value="RESPONSE_REGULATORY"/>
    <property type="match status" value="1"/>
</dbReference>
<dbReference type="GO" id="GO:0000976">
    <property type="term" value="F:transcription cis-regulatory region binding"/>
    <property type="evidence" value="ECO:0007669"/>
    <property type="project" value="TreeGrafter"/>
</dbReference>
<dbReference type="GO" id="GO:0032993">
    <property type="term" value="C:protein-DNA complex"/>
    <property type="evidence" value="ECO:0007669"/>
    <property type="project" value="TreeGrafter"/>
</dbReference>
<sequence>MQILLIEDEPKTIQSLKKGLEESNFTVDIAYDGEMGLQLASQNSYQLIVTDLIMPGMNGLELCRQLRKMGNETPILMLTALNSTEDKITGFDAGADDYLSKPFDFKEFLARVKALLKRSGIQTSNFEATNLHLLKFADIEMNVKSHLVHRGGQLINLTAKEFQLLEYFLKNQGKVISKAEIAEKIWEIEDEQSFNLIEVYVNYLRKKIDKNFDKKLIHTQFGIGYILRE</sequence>
<keyword evidence="5" id="KW-0804">Transcription</keyword>
<dbReference type="GO" id="GO:0000156">
    <property type="term" value="F:phosphorelay response regulator activity"/>
    <property type="evidence" value="ECO:0007669"/>
    <property type="project" value="TreeGrafter"/>
</dbReference>
<dbReference type="Gene3D" id="3.40.50.2300">
    <property type="match status" value="1"/>
</dbReference>
<dbReference type="SUPFAM" id="SSF46894">
    <property type="entry name" value="C-terminal effector domain of the bipartite response regulators"/>
    <property type="match status" value="1"/>
</dbReference>
<reference evidence="10 11" key="1">
    <citation type="submission" date="2019-01" db="EMBL/GenBank/DDBJ databases">
        <authorList>
            <person name="Chen W.-M."/>
        </authorList>
    </citation>
    <scope>NUCLEOTIDE SEQUENCE [LARGE SCALE GENOMIC DNA]</scope>
    <source>
        <strain evidence="10 11">FSY-15</strain>
    </source>
</reference>
<dbReference type="OrthoDB" id="5343479at2"/>
<keyword evidence="1 6" id="KW-0597">Phosphoprotein</keyword>
<dbReference type="GO" id="GO:0005829">
    <property type="term" value="C:cytosol"/>
    <property type="evidence" value="ECO:0007669"/>
    <property type="project" value="TreeGrafter"/>
</dbReference>
<dbReference type="FunFam" id="1.10.10.10:FF:000005">
    <property type="entry name" value="Two-component system response regulator"/>
    <property type="match status" value="1"/>
</dbReference>
<dbReference type="InterPro" id="IPR011006">
    <property type="entry name" value="CheY-like_superfamily"/>
</dbReference>
<evidence type="ECO:0000256" key="5">
    <source>
        <dbReference type="ARBA" id="ARBA00023163"/>
    </source>
</evidence>
<dbReference type="AlphaFoldDB" id="A0A437PXV8"/>
<dbReference type="InterPro" id="IPR036388">
    <property type="entry name" value="WH-like_DNA-bd_sf"/>
</dbReference>
<dbReference type="SMART" id="SM00448">
    <property type="entry name" value="REC"/>
    <property type="match status" value="1"/>
</dbReference>
<evidence type="ECO:0000259" key="9">
    <source>
        <dbReference type="PROSITE" id="PS51755"/>
    </source>
</evidence>
<evidence type="ECO:0000313" key="11">
    <source>
        <dbReference type="Proteomes" id="UP000282832"/>
    </source>
</evidence>
<dbReference type="Pfam" id="PF00072">
    <property type="entry name" value="Response_reg"/>
    <property type="match status" value="1"/>
</dbReference>
<keyword evidence="2" id="KW-0902">Two-component regulatory system</keyword>
<dbReference type="InterPro" id="IPR001867">
    <property type="entry name" value="OmpR/PhoB-type_DNA-bd"/>
</dbReference>
<comment type="caution">
    <text evidence="10">The sequence shown here is derived from an EMBL/GenBank/DDBJ whole genome shotgun (WGS) entry which is preliminary data.</text>
</comment>
<feature type="domain" description="OmpR/PhoB-type" evidence="9">
    <location>
        <begin position="131"/>
        <end position="229"/>
    </location>
</feature>
<evidence type="ECO:0000259" key="8">
    <source>
        <dbReference type="PROSITE" id="PS50110"/>
    </source>
</evidence>
<feature type="domain" description="Response regulatory" evidence="8">
    <location>
        <begin position="2"/>
        <end position="116"/>
    </location>
</feature>